<dbReference type="STRING" id="319970.RV00_GL002697"/>
<accession>A0A1L8SUG2</accession>
<protein>
    <submittedName>
        <fullName evidence="2">Glyoxalase</fullName>
    </submittedName>
</protein>
<dbReference type="RefSeq" id="WP_071862481.1">
    <property type="nucleotide sequence ID" value="NZ_JBHLVS010000013.1"/>
</dbReference>
<dbReference type="SUPFAM" id="SSF54593">
    <property type="entry name" value="Glyoxalase/Bleomycin resistance protein/Dihydroxybiphenyl dioxygenase"/>
    <property type="match status" value="1"/>
</dbReference>
<dbReference type="AlphaFoldDB" id="A0A1L8SUG2"/>
<evidence type="ECO:0000313" key="2">
    <source>
        <dbReference type="EMBL" id="OJG35512.1"/>
    </source>
</evidence>
<comment type="caution">
    <text evidence="2">The sequence shown here is derived from an EMBL/GenBank/DDBJ whole genome shotgun (WGS) entry which is preliminary data.</text>
</comment>
<name>A0A1L8SUG2_9ENTE</name>
<evidence type="ECO:0000259" key="1">
    <source>
        <dbReference type="PROSITE" id="PS51819"/>
    </source>
</evidence>
<proteinExistence type="predicted"/>
<dbReference type="PANTHER" id="PTHR36503">
    <property type="entry name" value="BLR2520 PROTEIN"/>
    <property type="match status" value="1"/>
</dbReference>
<dbReference type="OrthoDB" id="9798430at2"/>
<dbReference type="Pfam" id="PF00903">
    <property type="entry name" value="Glyoxalase"/>
    <property type="match status" value="1"/>
</dbReference>
<dbReference type="InterPro" id="IPR004360">
    <property type="entry name" value="Glyas_Fos-R_dOase_dom"/>
</dbReference>
<dbReference type="PROSITE" id="PS51819">
    <property type="entry name" value="VOC"/>
    <property type="match status" value="1"/>
</dbReference>
<sequence length="133" mass="15184">MATMVFVNYPVKDVQASTEFYEKLGFKKNEDFSNEQSSSMVWDDNFWIMLLEYDFYNLFLKGKKIADTRTQSGTLTAFSVESPAVVKKIAEAAKANGGSYHSVEMDMQEDQMFSLEVVDLDGNQFEPVWMNLG</sequence>
<feature type="domain" description="VOC" evidence="1">
    <location>
        <begin position="3"/>
        <end position="130"/>
    </location>
</feature>
<reference evidence="2 3" key="1">
    <citation type="submission" date="2014-12" db="EMBL/GenBank/DDBJ databases">
        <title>Draft genome sequences of 29 type strains of Enterococci.</title>
        <authorList>
            <person name="Zhong Z."/>
            <person name="Sun Z."/>
            <person name="Liu W."/>
            <person name="Zhang W."/>
            <person name="Zhang H."/>
        </authorList>
    </citation>
    <scope>NUCLEOTIDE SEQUENCE [LARGE SCALE GENOMIC DNA]</scope>
    <source>
        <strain evidence="2 3">DSM 22802</strain>
    </source>
</reference>
<evidence type="ECO:0000313" key="3">
    <source>
        <dbReference type="Proteomes" id="UP000183700"/>
    </source>
</evidence>
<dbReference type="Gene3D" id="3.10.180.10">
    <property type="entry name" value="2,3-Dihydroxybiphenyl 1,2-Dioxygenase, domain 1"/>
    <property type="match status" value="1"/>
</dbReference>
<dbReference type="PANTHER" id="PTHR36503:SF2">
    <property type="entry name" value="BLR2408 PROTEIN"/>
    <property type="match status" value="1"/>
</dbReference>
<organism evidence="2 3">
    <name type="scientific">Enterococcus devriesei</name>
    <dbReference type="NCBI Taxonomy" id="319970"/>
    <lineage>
        <taxon>Bacteria</taxon>
        <taxon>Bacillati</taxon>
        <taxon>Bacillota</taxon>
        <taxon>Bacilli</taxon>
        <taxon>Lactobacillales</taxon>
        <taxon>Enterococcaceae</taxon>
        <taxon>Enterococcus</taxon>
    </lineage>
</organism>
<dbReference type="Proteomes" id="UP000183700">
    <property type="component" value="Unassembled WGS sequence"/>
</dbReference>
<dbReference type="InterPro" id="IPR029068">
    <property type="entry name" value="Glyas_Bleomycin-R_OHBP_Dase"/>
</dbReference>
<gene>
    <name evidence="2" type="ORF">RV00_GL002697</name>
</gene>
<dbReference type="EMBL" id="JXKM01000006">
    <property type="protein sequence ID" value="OJG35512.1"/>
    <property type="molecule type" value="Genomic_DNA"/>
</dbReference>
<dbReference type="InterPro" id="IPR037523">
    <property type="entry name" value="VOC_core"/>
</dbReference>
<keyword evidence="3" id="KW-1185">Reference proteome</keyword>